<accession>A0A3M7T5A2</accession>
<evidence type="ECO:0000256" key="1">
    <source>
        <dbReference type="SAM" id="MobiDB-lite"/>
    </source>
</evidence>
<keyword evidence="3" id="KW-1185">Reference proteome</keyword>
<organism evidence="2 3">
    <name type="scientific">Brachionus plicatilis</name>
    <name type="common">Marine rotifer</name>
    <name type="synonym">Brachionus muelleri</name>
    <dbReference type="NCBI Taxonomy" id="10195"/>
    <lineage>
        <taxon>Eukaryota</taxon>
        <taxon>Metazoa</taxon>
        <taxon>Spiralia</taxon>
        <taxon>Gnathifera</taxon>
        <taxon>Rotifera</taxon>
        <taxon>Eurotatoria</taxon>
        <taxon>Monogononta</taxon>
        <taxon>Pseudotrocha</taxon>
        <taxon>Ploima</taxon>
        <taxon>Brachionidae</taxon>
        <taxon>Brachionus</taxon>
    </lineage>
</organism>
<reference evidence="2 3" key="1">
    <citation type="journal article" date="2018" name="Sci. Rep.">
        <title>Genomic signatures of local adaptation to the degree of environmental predictability in rotifers.</title>
        <authorList>
            <person name="Franch-Gras L."/>
            <person name="Hahn C."/>
            <person name="Garcia-Roger E.M."/>
            <person name="Carmona M.J."/>
            <person name="Serra M."/>
            <person name="Gomez A."/>
        </authorList>
    </citation>
    <scope>NUCLEOTIDE SEQUENCE [LARGE SCALE GENOMIC DNA]</scope>
    <source>
        <strain evidence="2">HYR1</strain>
    </source>
</reference>
<dbReference type="AlphaFoldDB" id="A0A3M7T5A2"/>
<feature type="region of interest" description="Disordered" evidence="1">
    <location>
        <begin position="56"/>
        <end position="80"/>
    </location>
</feature>
<name>A0A3M7T5A2_BRAPC</name>
<feature type="compositionally biased region" description="Polar residues" evidence="1">
    <location>
        <begin position="57"/>
        <end position="73"/>
    </location>
</feature>
<dbReference type="EMBL" id="REGN01000289">
    <property type="protein sequence ID" value="RNA43010.1"/>
    <property type="molecule type" value="Genomic_DNA"/>
</dbReference>
<gene>
    <name evidence="2" type="ORF">BpHYR1_008523</name>
</gene>
<evidence type="ECO:0000313" key="3">
    <source>
        <dbReference type="Proteomes" id="UP000276133"/>
    </source>
</evidence>
<proteinExistence type="predicted"/>
<evidence type="ECO:0000313" key="2">
    <source>
        <dbReference type="EMBL" id="RNA43010.1"/>
    </source>
</evidence>
<protein>
    <submittedName>
        <fullName evidence="2">Uncharacterized protein</fullName>
    </submittedName>
</protein>
<sequence length="80" mass="9750">MNVFSVRPRIRMFKYLPFTIGKFQRPVLLKYLLRQQKFLKRKFEINTSRTHREILRSISTKSQTKFRSEASGTRSRRERA</sequence>
<dbReference type="Proteomes" id="UP000276133">
    <property type="component" value="Unassembled WGS sequence"/>
</dbReference>
<comment type="caution">
    <text evidence="2">The sequence shown here is derived from an EMBL/GenBank/DDBJ whole genome shotgun (WGS) entry which is preliminary data.</text>
</comment>